<comment type="similarity">
    <text evidence="6 7">Belongs to the TRAFAC class myosin-kinesin ATPase superfamily. Kinesin family.</text>
</comment>
<dbReference type="OrthoDB" id="2403182at2759"/>
<dbReference type="ExpressionAtlas" id="A0A1D5QTA8">
    <property type="expression patterns" value="baseline and differential"/>
</dbReference>
<evidence type="ECO:0000256" key="8">
    <source>
        <dbReference type="SAM" id="Coils"/>
    </source>
</evidence>
<evidence type="ECO:0000313" key="12">
    <source>
        <dbReference type="Proteomes" id="UP000006718"/>
    </source>
</evidence>
<evidence type="ECO:0000256" key="6">
    <source>
        <dbReference type="PROSITE-ProRule" id="PRU00283"/>
    </source>
</evidence>
<feature type="region of interest" description="Disordered" evidence="9">
    <location>
        <begin position="807"/>
        <end position="876"/>
    </location>
</feature>
<feature type="compositionally biased region" description="Low complexity" evidence="9">
    <location>
        <begin position="682"/>
        <end position="691"/>
    </location>
</feature>
<keyword evidence="12" id="KW-1185">Reference proteome</keyword>
<evidence type="ECO:0000313" key="11">
    <source>
        <dbReference type="Ensembl" id="ENSMMUP00000051287.2"/>
    </source>
</evidence>
<keyword evidence="6 7" id="KW-0505">Motor protein</keyword>
<keyword evidence="4 6" id="KW-0067">ATP-binding</keyword>
<protein>
    <recommendedName>
        <fullName evidence="7">Kinesin-like protein</fullName>
    </recommendedName>
</protein>
<proteinExistence type="inferred from homology"/>
<dbReference type="GO" id="GO:0007018">
    <property type="term" value="P:microtubule-based movement"/>
    <property type="evidence" value="ECO:0007669"/>
    <property type="project" value="InterPro"/>
</dbReference>
<evidence type="ECO:0000259" key="10">
    <source>
        <dbReference type="PROSITE" id="PS50067"/>
    </source>
</evidence>
<dbReference type="PROSITE" id="PS00411">
    <property type="entry name" value="KINESIN_MOTOR_1"/>
    <property type="match status" value="1"/>
</dbReference>
<dbReference type="InterPro" id="IPR032384">
    <property type="entry name" value="Kif23_Arf-bd"/>
</dbReference>
<dbReference type="VGNC" id="VGNC:84364">
    <property type="gene designation" value="KIF23"/>
</dbReference>
<evidence type="ECO:0000256" key="7">
    <source>
        <dbReference type="RuleBase" id="RU000394"/>
    </source>
</evidence>
<feature type="binding site" evidence="6">
    <location>
        <begin position="112"/>
        <end position="119"/>
    </location>
    <ligand>
        <name>ATP</name>
        <dbReference type="ChEBI" id="CHEBI:30616"/>
    </ligand>
</feature>
<dbReference type="FunFam" id="2.60.40.4330:FF:000004">
    <property type="match status" value="1"/>
</dbReference>
<dbReference type="InterPro" id="IPR019821">
    <property type="entry name" value="Kinesin_motor_CS"/>
</dbReference>
<dbReference type="VEuPathDB" id="HostDB:ENSMMUG00000014887"/>
<accession>A0A1D5QTA8</accession>
<evidence type="ECO:0000256" key="4">
    <source>
        <dbReference type="ARBA" id="ARBA00022840"/>
    </source>
</evidence>
<dbReference type="Bgee" id="ENSMMUG00000014887">
    <property type="expression patterns" value="Expressed in spermatid and 17 other cell types or tissues"/>
</dbReference>
<gene>
    <name evidence="11 13" type="primary">KIF23</name>
</gene>
<dbReference type="PROSITE" id="PS50067">
    <property type="entry name" value="KINESIN_MOTOR_2"/>
    <property type="match status" value="1"/>
</dbReference>
<dbReference type="Gene3D" id="3.40.850.10">
    <property type="entry name" value="Kinesin motor domain"/>
    <property type="match status" value="1"/>
</dbReference>
<evidence type="ECO:0000256" key="2">
    <source>
        <dbReference type="ARBA" id="ARBA00022490"/>
    </source>
</evidence>
<dbReference type="Pfam" id="PF00225">
    <property type="entry name" value="Kinesin"/>
    <property type="match status" value="1"/>
</dbReference>
<dbReference type="PRINTS" id="PR00380">
    <property type="entry name" value="KINESINHEAVY"/>
</dbReference>
<reference evidence="11" key="3">
    <citation type="submission" date="2025-08" db="UniProtKB">
        <authorList>
            <consortium name="Ensembl"/>
        </authorList>
    </citation>
    <scope>IDENTIFICATION</scope>
    <source>
        <strain evidence="11">17573</strain>
    </source>
</reference>
<dbReference type="GO" id="GO:0005874">
    <property type="term" value="C:microtubule"/>
    <property type="evidence" value="ECO:0007669"/>
    <property type="project" value="UniProtKB-KW"/>
</dbReference>
<evidence type="ECO:0000256" key="9">
    <source>
        <dbReference type="SAM" id="MobiDB-lite"/>
    </source>
</evidence>
<dbReference type="GO" id="GO:0005524">
    <property type="term" value="F:ATP binding"/>
    <property type="evidence" value="ECO:0007669"/>
    <property type="project" value="UniProtKB-UniRule"/>
</dbReference>
<dbReference type="RefSeq" id="XP_014998046.1">
    <property type="nucleotide sequence ID" value="XM_015142560.2"/>
</dbReference>
<evidence type="ECO:0000256" key="5">
    <source>
        <dbReference type="ARBA" id="ARBA00023212"/>
    </source>
</evidence>
<dbReference type="InterPro" id="IPR036961">
    <property type="entry name" value="Kinesin_motor_dom_sf"/>
</dbReference>
<dbReference type="Gene3D" id="2.60.40.4330">
    <property type="entry name" value="Kinesin-like protein Kif23, Arf6-interacting domain"/>
    <property type="match status" value="1"/>
</dbReference>
<sequence>MKSARAKTPRKPIVKKGSQTNLKDPVGVYCRVRPLGFPDQECCIEVINNTTVQLHTPEGYRLNRNGDYKETQYSFKQVFGTHTTQKELFDVVANPLVDDLIHGKNGLLFTYGVTGSGKTHTMTGSPGEGGLLPRCLDMIFNSIGSFQAKRYVFKSNDRNSMDIQCEVDALLERQKREAMPNPKTPSSKRQVDPEFADMITVQEFCKAEEVDEDSVYGVFVSYIEIYNNYIYDLLEEVPFDPIKPKPPQSKLLREDKNHNMYVAGCTEVEVKSTEEAFEVFWRGQKKRRIANTHLNRESSRSHSVFNIKLVQAPLDADGDNVLQEKEQITISQLSLVDLAGSERTNRTRAEGNRLREAGNINQSLMTLRTCMDVLRENQMYGTNKMVPYRDSKLTHLFKNYFDGEGKVRMIVCVNPKAEDYEENLQVMRFAEVTQEVEVARPVDKAICGLTPGRRYRNQPRGPIGNEPLVTDVVLQSFPPLPSCEILDINDEQTLPRLIEALEKRHHLRQMMIDEFNKQSNAFKALLQEFDNAVLSKENHMQGKLNEKEKMISGQKLEIERLEKKNKTLEYKIEILEKTTTIYEEDKRNLQQELETQNQKLQRQFSDKRRLEARLQGMVTETTMKWEKECERRVAAKQLEMQNKLWVKDEKLKQLKAIVTEPKTEKPERPSRERDREKVTQRSVSPSPVPLSSNYIAQISNGQQLMSQPQLHRRSNSCSSISVASCISEWEQKIPTYNTPLKVTSIARRRQQEPGQSKTCIVSDRRRGMYWTEGREVVPTFRNEIEIEEDHCCRGDIYKTRGGGQSVQFTDIETLKQESPNGSRKRRSSTVAPAQPDGAESEWTDVETRCSVAVEMKAGSQLGPGYQHHAQPKRKKP</sequence>
<keyword evidence="8" id="KW-0175">Coiled coil</keyword>
<reference evidence="11" key="2">
    <citation type="submission" date="2019-01" db="EMBL/GenBank/DDBJ databases">
        <authorList>
            <person name="Graves T."/>
            <person name="Eichler E.E."/>
            <person name="Wilson R.K."/>
        </authorList>
    </citation>
    <scope>NUCLEOTIDE SEQUENCE [LARGE SCALE GENOMIC DNA]</scope>
    <source>
        <strain evidence="11">17573</strain>
    </source>
</reference>
<dbReference type="SUPFAM" id="SSF52540">
    <property type="entry name" value="P-loop containing nucleoside triphosphate hydrolases"/>
    <property type="match status" value="1"/>
</dbReference>
<organism evidence="11 12">
    <name type="scientific">Macaca mulatta</name>
    <name type="common">Rhesus macaque</name>
    <dbReference type="NCBI Taxonomy" id="9544"/>
    <lineage>
        <taxon>Eukaryota</taxon>
        <taxon>Metazoa</taxon>
        <taxon>Chordata</taxon>
        <taxon>Craniata</taxon>
        <taxon>Vertebrata</taxon>
        <taxon>Euteleostomi</taxon>
        <taxon>Mammalia</taxon>
        <taxon>Eutheria</taxon>
        <taxon>Euarchontoglires</taxon>
        <taxon>Primates</taxon>
        <taxon>Haplorrhini</taxon>
        <taxon>Catarrhini</taxon>
        <taxon>Cercopithecidae</taxon>
        <taxon>Cercopithecinae</taxon>
        <taxon>Macaca</taxon>
    </lineage>
</organism>
<dbReference type="PANTHER" id="PTHR24115">
    <property type="entry name" value="KINESIN-RELATED"/>
    <property type="match status" value="1"/>
</dbReference>
<feature type="domain" description="Kinesin motor" evidence="10">
    <location>
        <begin position="25"/>
        <end position="436"/>
    </location>
</feature>
<reference evidence="11" key="4">
    <citation type="submission" date="2025-09" db="UniProtKB">
        <authorList>
            <consortium name="Ensembl"/>
        </authorList>
    </citation>
    <scope>IDENTIFICATION</scope>
    <source>
        <strain evidence="11">17573</strain>
    </source>
</reference>
<evidence type="ECO:0000256" key="3">
    <source>
        <dbReference type="ARBA" id="ARBA00022741"/>
    </source>
</evidence>
<dbReference type="AlphaFoldDB" id="A0A1D5QTA8"/>
<dbReference type="SMART" id="SM00129">
    <property type="entry name" value="KISc"/>
    <property type="match status" value="1"/>
</dbReference>
<dbReference type="GO" id="GO:0008017">
    <property type="term" value="F:microtubule binding"/>
    <property type="evidence" value="ECO:0007669"/>
    <property type="project" value="InterPro"/>
</dbReference>
<dbReference type="InterPro" id="IPR001752">
    <property type="entry name" value="Kinesin_motor_dom"/>
</dbReference>
<name>A0A1D5QTA8_MACMU</name>
<dbReference type="CDD" id="cd01368">
    <property type="entry name" value="KISc_KIF23_like"/>
    <property type="match status" value="1"/>
</dbReference>
<dbReference type="Proteomes" id="UP000006718">
    <property type="component" value="Chromosome 7"/>
</dbReference>
<comment type="subcellular location">
    <subcellularLocation>
        <location evidence="1">Cytoplasm</location>
        <location evidence="1">Cytoskeleton</location>
    </subcellularLocation>
</comment>
<feature type="compositionally biased region" description="Basic and acidic residues" evidence="9">
    <location>
        <begin position="661"/>
        <end position="679"/>
    </location>
</feature>
<dbReference type="InterPro" id="IPR027640">
    <property type="entry name" value="Kinesin-like_fam"/>
</dbReference>
<feature type="region of interest" description="Disordered" evidence="9">
    <location>
        <begin position="658"/>
        <end position="691"/>
    </location>
</feature>
<evidence type="ECO:0000313" key="13">
    <source>
        <dbReference type="VGNC" id="VGNC:84364"/>
    </source>
</evidence>
<keyword evidence="2" id="KW-0963">Cytoplasm</keyword>
<keyword evidence="7" id="KW-0493">Microtubule</keyword>
<dbReference type="PANTHER" id="PTHR24115:SF600">
    <property type="entry name" value="KINESIN-LIKE PROTEIN KIF23"/>
    <property type="match status" value="1"/>
</dbReference>
<reference evidence="12" key="1">
    <citation type="journal article" date="2007" name="Science">
        <title>Evolutionary and biomedical insights from the rhesus macaque genome.</title>
        <authorList>
            <person name="Gibbs R.A."/>
            <person name="Rogers J."/>
            <person name="Katze M.G."/>
            <person name="Bumgarner R."/>
            <person name="Weinstock G.M."/>
            <person name="Mardis E.R."/>
            <person name="Remington K.A."/>
            <person name="Strausberg R.L."/>
            <person name="Venter J.C."/>
            <person name="Wilson R.K."/>
            <person name="Batzer M.A."/>
            <person name="Bustamante C.D."/>
            <person name="Eichler E.E."/>
            <person name="Hahn M.W."/>
            <person name="Hardison R.C."/>
            <person name="Makova K.D."/>
            <person name="Miller W."/>
            <person name="Milosavljevic A."/>
            <person name="Palermo R.E."/>
            <person name="Siepel A."/>
            <person name="Sikela J.M."/>
            <person name="Attaway T."/>
            <person name="Bell S."/>
            <person name="Bernard K.E."/>
            <person name="Buhay C.J."/>
            <person name="Chandrabose M.N."/>
            <person name="Dao M."/>
            <person name="Davis C."/>
            <person name="Delehaunty K.D."/>
            <person name="Ding Y."/>
            <person name="Dinh H.H."/>
            <person name="Dugan-Rocha S."/>
            <person name="Fulton L.A."/>
            <person name="Gabisi R.A."/>
            <person name="Garner T.T."/>
            <person name="Godfrey J."/>
            <person name="Hawes A.C."/>
            <person name="Hernandez J."/>
            <person name="Hines S."/>
            <person name="Holder M."/>
            <person name="Hume J."/>
            <person name="Jhangiani S.N."/>
            <person name="Joshi V."/>
            <person name="Khan Z.M."/>
            <person name="Kirkness E.F."/>
            <person name="Cree A."/>
            <person name="Fowler R.G."/>
            <person name="Lee S."/>
            <person name="Lewis L.R."/>
            <person name="Li Z."/>
            <person name="Liu Y.-S."/>
            <person name="Moore S.M."/>
            <person name="Muzny D."/>
            <person name="Nazareth L.V."/>
            <person name="Ngo D.N."/>
            <person name="Okwuonu G.O."/>
            <person name="Pai G."/>
            <person name="Parker D."/>
            <person name="Paul H.A."/>
            <person name="Pfannkoch C."/>
            <person name="Pohl C.S."/>
            <person name="Rogers Y.-H.C."/>
            <person name="Ruiz S.J."/>
            <person name="Sabo A."/>
            <person name="Santibanez J."/>
            <person name="Schneider B.W."/>
            <person name="Smith S.M."/>
            <person name="Sodergren E."/>
            <person name="Svatek A.F."/>
            <person name="Utterback T.R."/>
            <person name="Vattathil S."/>
            <person name="Warren W."/>
            <person name="White C.S."/>
            <person name="Chinwalla A.T."/>
            <person name="Feng Y."/>
            <person name="Halpern A.L."/>
            <person name="Hillier L.W."/>
            <person name="Huang X."/>
            <person name="Minx P."/>
            <person name="Nelson J.O."/>
            <person name="Pepin K.H."/>
            <person name="Qin X."/>
            <person name="Sutton G.G."/>
            <person name="Venter E."/>
            <person name="Walenz B.P."/>
            <person name="Wallis J.W."/>
            <person name="Worley K.C."/>
            <person name="Yang S.-P."/>
            <person name="Jones S.M."/>
            <person name="Marra M.A."/>
            <person name="Rocchi M."/>
            <person name="Schein J.E."/>
            <person name="Baertsch R."/>
            <person name="Clarke L."/>
            <person name="Csuros M."/>
            <person name="Glasscock J."/>
            <person name="Harris R.A."/>
            <person name="Havlak P."/>
            <person name="Jackson A.R."/>
            <person name="Jiang H."/>
            <person name="Liu Y."/>
            <person name="Messina D.N."/>
            <person name="Shen Y."/>
            <person name="Song H.X.-Z."/>
            <person name="Wylie T."/>
            <person name="Zhang L."/>
            <person name="Birney E."/>
            <person name="Han K."/>
            <person name="Konkel M.K."/>
            <person name="Lee J."/>
            <person name="Smit A.F.A."/>
            <person name="Ullmer B."/>
            <person name="Wang H."/>
            <person name="Xing J."/>
            <person name="Burhans R."/>
            <person name="Cheng Z."/>
            <person name="Karro J.E."/>
            <person name="Ma J."/>
            <person name="Raney B."/>
            <person name="She X."/>
            <person name="Cox M.J."/>
            <person name="Demuth J.P."/>
            <person name="Dumas L.J."/>
            <person name="Han S.-G."/>
            <person name="Hopkins J."/>
            <person name="Karimpour-Fard A."/>
            <person name="Kim Y.H."/>
            <person name="Pollack J.R."/>
            <person name="Vinar T."/>
            <person name="Addo-Quaye C."/>
            <person name="Degenhardt J."/>
            <person name="Denby A."/>
            <person name="Hubisz M.J."/>
            <person name="Indap A."/>
            <person name="Kosiol C."/>
            <person name="Lahn B.T."/>
            <person name="Lawson H.A."/>
            <person name="Marklein A."/>
            <person name="Nielsen R."/>
            <person name="Vallender E.J."/>
            <person name="Clark A.G."/>
            <person name="Ferguson B."/>
            <person name="Hernandez R.D."/>
            <person name="Hirani K."/>
            <person name="Kehrer-Sawatzki H."/>
            <person name="Kolb J."/>
            <person name="Patil S."/>
            <person name="Pu L.-L."/>
            <person name="Ren Y."/>
            <person name="Smith D.G."/>
            <person name="Wheeler D.A."/>
            <person name="Schenck I."/>
            <person name="Ball E.V."/>
            <person name="Chen R."/>
            <person name="Cooper D.N."/>
            <person name="Giardine B."/>
            <person name="Hsu F."/>
            <person name="Kent W.J."/>
            <person name="Lesk A."/>
            <person name="Nelson D.L."/>
            <person name="O'brien W.E."/>
            <person name="Pruefer K."/>
            <person name="Stenson P.D."/>
            <person name="Wallace J.C."/>
            <person name="Ke H."/>
            <person name="Liu X.-M."/>
            <person name="Wang P."/>
            <person name="Xiang A.P."/>
            <person name="Yang F."/>
            <person name="Barber G.P."/>
            <person name="Haussler D."/>
            <person name="Karolchik D."/>
            <person name="Kern A.D."/>
            <person name="Kuhn R.M."/>
            <person name="Smith K.E."/>
            <person name="Zwieg A.S."/>
        </authorList>
    </citation>
    <scope>NUCLEOTIDE SEQUENCE [LARGE SCALE GENOMIC DNA]</scope>
    <source>
        <strain evidence="12">17573</strain>
    </source>
</reference>
<dbReference type="InterPro" id="IPR038105">
    <property type="entry name" value="Kif23_Arf-bd_sf"/>
</dbReference>
<feature type="coiled-coil region" evidence="8">
    <location>
        <begin position="544"/>
        <end position="613"/>
    </location>
</feature>
<dbReference type="GeneTree" id="ENSGT00940000155837"/>
<feature type="compositionally biased region" description="Polar residues" evidence="9">
    <location>
        <begin position="807"/>
        <end position="821"/>
    </location>
</feature>
<keyword evidence="5" id="KW-0206">Cytoskeleton</keyword>
<dbReference type="SMR" id="A0A1D5QTA8"/>
<dbReference type="GeneID" id="695229"/>
<dbReference type="Pfam" id="PF16540">
    <property type="entry name" value="MKLP1_Arf_bdg"/>
    <property type="match status" value="1"/>
</dbReference>
<dbReference type="Ensembl" id="ENSMMUT00000067337.2">
    <property type="protein sequence ID" value="ENSMMUP00000051287.2"/>
    <property type="gene ID" value="ENSMMUG00000014887.4"/>
</dbReference>
<evidence type="ECO:0000256" key="1">
    <source>
        <dbReference type="ARBA" id="ARBA00004245"/>
    </source>
</evidence>
<dbReference type="InterPro" id="IPR027417">
    <property type="entry name" value="P-loop_NTPase"/>
</dbReference>
<dbReference type="GO" id="GO:0003777">
    <property type="term" value="F:microtubule motor activity"/>
    <property type="evidence" value="ECO:0007669"/>
    <property type="project" value="InterPro"/>
</dbReference>
<keyword evidence="3 6" id="KW-0547">Nucleotide-binding</keyword>
<dbReference type="CTD" id="9493"/>